<protein>
    <recommendedName>
        <fullName evidence="2">CS domain-containing protein</fullName>
    </recommendedName>
</protein>
<dbReference type="PANTHER" id="PTHR24114:SF2">
    <property type="entry name" value="F-BOX DOMAIN-CONTAINING PROTEIN-RELATED"/>
    <property type="match status" value="1"/>
</dbReference>
<organism evidence="3">
    <name type="scientific">Alexandrium catenella</name>
    <name type="common">Red tide dinoflagellate</name>
    <name type="synonym">Gonyaulax catenella</name>
    <dbReference type="NCBI Taxonomy" id="2925"/>
    <lineage>
        <taxon>Eukaryota</taxon>
        <taxon>Sar</taxon>
        <taxon>Alveolata</taxon>
        <taxon>Dinophyceae</taxon>
        <taxon>Gonyaulacales</taxon>
        <taxon>Pyrocystaceae</taxon>
        <taxon>Alexandrium</taxon>
    </lineage>
</organism>
<dbReference type="Gene3D" id="2.60.40.790">
    <property type="match status" value="1"/>
</dbReference>
<dbReference type="EMBL" id="HBGE01099579">
    <property type="protein sequence ID" value="CAD9182481.1"/>
    <property type="molecule type" value="Transcribed_RNA"/>
</dbReference>
<dbReference type="InterPro" id="IPR001611">
    <property type="entry name" value="Leu-rich_rpt"/>
</dbReference>
<evidence type="ECO:0000259" key="2">
    <source>
        <dbReference type="PROSITE" id="PS51203"/>
    </source>
</evidence>
<sequence length="398" mass="42731">MDMAPLLLDLKSPAIDVVIKWMKDGKLPGFDLLGRVDEGVANWSQDLLKKQQLTSYDFGNHGMELDLSGQELGSERAAELAKALADDGALTGLHLRRSHVGDNDVELLAKAMCQKTSALQVLALSHNGLSDKACVGLAEVLKSSTSLRTLDLRGNKIGSSGAAAISGGLMENDFLTDLDLSSNGITDEGAECFAAAVEANPHTLALLDLSGNRISEGGAEMLQAAFAMSAAPGRLHLGGGPARNAWPIEGDRSQQFTVRCMPGDVRITPGRRGPGDPPAGHPDPTPPPAEPTDASEQVDGAGKPEKSFEADMTFEQEDDELDVSFKSEGILERDRELMTVEITSRRLLVRVHKRTLLDAELYGLADPGESSWTVRDGVLEVYLVKAQEGEEWPRLTRE</sequence>
<dbReference type="Pfam" id="PF04969">
    <property type="entry name" value="CS"/>
    <property type="match status" value="1"/>
</dbReference>
<dbReference type="PANTHER" id="PTHR24114">
    <property type="entry name" value="LEUCINE RICH REPEAT FAMILY PROTEIN"/>
    <property type="match status" value="1"/>
</dbReference>
<name>A0A7S1S472_ALECA</name>
<dbReference type="SUPFAM" id="SSF49764">
    <property type="entry name" value="HSP20-like chaperones"/>
    <property type="match status" value="1"/>
</dbReference>
<dbReference type="CDD" id="cd06463">
    <property type="entry name" value="p23_like"/>
    <property type="match status" value="1"/>
</dbReference>
<gene>
    <name evidence="3" type="ORF">ACAT0790_LOCUS59253</name>
</gene>
<feature type="region of interest" description="Disordered" evidence="1">
    <location>
        <begin position="263"/>
        <end position="304"/>
    </location>
</feature>
<evidence type="ECO:0000313" key="3">
    <source>
        <dbReference type="EMBL" id="CAD9182481.1"/>
    </source>
</evidence>
<dbReference type="PROSITE" id="PS51203">
    <property type="entry name" value="CS"/>
    <property type="match status" value="1"/>
</dbReference>
<dbReference type="Pfam" id="PF13516">
    <property type="entry name" value="LRR_6"/>
    <property type="match status" value="4"/>
</dbReference>
<accession>A0A7S1S472</accession>
<dbReference type="InterPro" id="IPR007052">
    <property type="entry name" value="CS_dom"/>
</dbReference>
<dbReference type="Gene3D" id="3.80.10.10">
    <property type="entry name" value="Ribonuclease Inhibitor"/>
    <property type="match status" value="1"/>
</dbReference>
<feature type="domain" description="CS" evidence="2">
    <location>
        <begin position="307"/>
        <end position="396"/>
    </location>
</feature>
<dbReference type="InterPro" id="IPR052394">
    <property type="entry name" value="LRR-containing"/>
</dbReference>
<reference evidence="3" key="1">
    <citation type="submission" date="2021-01" db="EMBL/GenBank/DDBJ databases">
        <authorList>
            <person name="Corre E."/>
            <person name="Pelletier E."/>
            <person name="Niang G."/>
            <person name="Scheremetjew M."/>
            <person name="Finn R."/>
            <person name="Kale V."/>
            <person name="Holt S."/>
            <person name="Cochrane G."/>
            <person name="Meng A."/>
            <person name="Brown T."/>
            <person name="Cohen L."/>
        </authorList>
    </citation>
    <scope>NUCLEOTIDE SEQUENCE</scope>
    <source>
        <strain evidence="3">OF101</strain>
    </source>
</reference>
<proteinExistence type="predicted"/>
<dbReference type="SUPFAM" id="SSF52047">
    <property type="entry name" value="RNI-like"/>
    <property type="match status" value="1"/>
</dbReference>
<dbReference type="InterPro" id="IPR032675">
    <property type="entry name" value="LRR_dom_sf"/>
</dbReference>
<evidence type="ECO:0000256" key="1">
    <source>
        <dbReference type="SAM" id="MobiDB-lite"/>
    </source>
</evidence>
<dbReference type="SMART" id="SM00368">
    <property type="entry name" value="LRR_RI"/>
    <property type="match status" value="4"/>
</dbReference>
<dbReference type="AlphaFoldDB" id="A0A7S1S472"/>
<feature type="compositionally biased region" description="Pro residues" evidence="1">
    <location>
        <begin position="275"/>
        <end position="290"/>
    </location>
</feature>
<dbReference type="InterPro" id="IPR008978">
    <property type="entry name" value="HSP20-like_chaperone"/>
</dbReference>